<dbReference type="PANTHER" id="PTHR38149">
    <property type="entry name" value="ATPASE"/>
    <property type="match status" value="1"/>
</dbReference>
<evidence type="ECO:0000313" key="2">
    <source>
        <dbReference type="EMBL" id="SVC05190.1"/>
    </source>
</evidence>
<name>A0A382IZL0_9ZZZZ</name>
<dbReference type="EMBL" id="UINC01070780">
    <property type="protein sequence ID" value="SVC05190.1"/>
    <property type="molecule type" value="Genomic_DNA"/>
</dbReference>
<sequence>MSDQDLLRKTLSSIDGRGYKAYKQIRGSYLFPLFTLCIDHVQGDPFALPSKIRIRINQDISQLPRDLWEKPIRKLALEDFIARSVRRSIKQVVTPKKGTGKSGLIFIDAGRQEVLERTAAVISKDWVEVRMQVGL</sequence>
<dbReference type="PANTHER" id="PTHR38149:SF1">
    <property type="entry name" value="ATPASE"/>
    <property type="match status" value="1"/>
</dbReference>
<feature type="domain" description="ATPase of the ABC class N-terminal" evidence="1">
    <location>
        <begin position="7"/>
        <end position="135"/>
    </location>
</feature>
<feature type="non-terminal residue" evidence="2">
    <location>
        <position position="135"/>
    </location>
</feature>
<organism evidence="2">
    <name type="scientific">marine metagenome</name>
    <dbReference type="NCBI Taxonomy" id="408172"/>
    <lineage>
        <taxon>unclassified sequences</taxon>
        <taxon>metagenomes</taxon>
        <taxon>ecological metagenomes</taxon>
    </lineage>
</organism>
<dbReference type="InterPro" id="IPR046833">
    <property type="entry name" value="ABC_N"/>
</dbReference>
<dbReference type="Pfam" id="PF20446">
    <property type="entry name" value="ABC_N"/>
    <property type="match status" value="1"/>
</dbReference>
<evidence type="ECO:0000259" key="1">
    <source>
        <dbReference type="Pfam" id="PF20446"/>
    </source>
</evidence>
<gene>
    <name evidence="2" type="ORF">METZ01_LOCUS258044</name>
</gene>
<reference evidence="2" key="1">
    <citation type="submission" date="2018-05" db="EMBL/GenBank/DDBJ databases">
        <authorList>
            <person name="Lanie J.A."/>
            <person name="Ng W.-L."/>
            <person name="Kazmierczak K.M."/>
            <person name="Andrzejewski T.M."/>
            <person name="Davidsen T.M."/>
            <person name="Wayne K.J."/>
            <person name="Tettelin H."/>
            <person name="Glass J.I."/>
            <person name="Rusch D."/>
            <person name="Podicherti R."/>
            <person name="Tsui H.-C.T."/>
            <person name="Winkler M.E."/>
        </authorList>
    </citation>
    <scope>NUCLEOTIDE SEQUENCE</scope>
</reference>
<dbReference type="InterPro" id="IPR019195">
    <property type="entry name" value="ABC_ATPase_put"/>
</dbReference>
<protein>
    <recommendedName>
        <fullName evidence="1">ATPase of the ABC class N-terminal domain-containing protein</fullName>
    </recommendedName>
</protein>
<accession>A0A382IZL0</accession>
<dbReference type="AlphaFoldDB" id="A0A382IZL0"/>
<proteinExistence type="predicted"/>